<keyword evidence="3" id="KW-0813">Transport</keyword>
<feature type="transmembrane region" description="Helical" evidence="8">
    <location>
        <begin position="21"/>
        <end position="39"/>
    </location>
</feature>
<evidence type="ECO:0000313" key="10">
    <source>
        <dbReference type="EMBL" id="KEZ47698.1"/>
    </source>
</evidence>
<protein>
    <submittedName>
        <fullName evidence="10">ABC transporter permease</fullName>
    </submittedName>
</protein>
<evidence type="ECO:0000256" key="7">
    <source>
        <dbReference type="ARBA" id="ARBA00023136"/>
    </source>
</evidence>
<evidence type="ECO:0000256" key="6">
    <source>
        <dbReference type="ARBA" id="ARBA00022989"/>
    </source>
</evidence>
<feature type="transmembrane region" description="Helical" evidence="8">
    <location>
        <begin position="253"/>
        <end position="271"/>
    </location>
</feature>
<dbReference type="PROSITE" id="PS51012">
    <property type="entry name" value="ABC_TM2"/>
    <property type="match status" value="1"/>
</dbReference>
<keyword evidence="4" id="KW-1003">Cell membrane</keyword>
<evidence type="ECO:0000256" key="8">
    <source>
        <dbReference type="SAM" id="Phobius"/>
    </source>
</evidence>
<dbReference type="InterPro" id="IPR047817">
    <property type="entry name" value="ABC2_TM_bact-type"/>
</dbReference>
<organism evidence="10 11">
    <name type="scientific">Metabacillus indicus</name>
    <name type="common">Bacillus indicus</name>
    <dbReference type="NCBI Taxonomy" id="246786"/>
    <lineage>
        <taxon>Bacteria</taxon>
        <taxon>Bacillati</taxon>
        <taxon>Bacillota</taxon>
        <taxon>Bacilli</taxon>
        <taxon>Bacillales</taxon>
        <taxon>Bacillaceae</taxon>
        <taxon>Metabacillus</taxon>
    </lineage>
</organism>
<keyword evidence="6 8" id="KW-1133">Transmembrane helix</keyword>
<evidence type="ECO:0000256" key="2">
    <source>
        <dbReference type="ARBA" id="ARBA00007783"/>
    </source>
</evidence>
<dbReference type="PANTHER" id="PTHR30294">
    <property type="entry name" value="MEMBRANE COMPONENT OF ABC TRANSPORTER YHHJ-RELATED"/>
    <property type="match status" value="1"/>
</dbReference>
<feature type="transmembrane region" description="Helical" evidence="8">
    <location>
        <begin position="223"/>
        <end position="246"/>
    </location>
</feature>
<dbReference type="STRING" id="246786.GS18_0218725"/>
<feature type="transmembrane region" description="Helical" evidence="8">
    <location>
        <begin position="143"/>
        <end position="166"/>
    </location>
</feature>
<dbReference type="OrthoDB" id="9776218at2"/>
<accession>A0A084GK36</accession>
<dbReference type="AlphaFoldDB" id="A0A084GK36"/>
<evidence type="ECO:0000256" key="1">
    <source>
        <dbReference type="ARBA" id="ARBA00004651"/>
    </source>
</evidence>
<feature type="domain" description="ABC transmembrane type-2" evidence="9">
    <location>
        <begin position="96"/>
        <end position="334"/>
    </location>
</feature>
<name>A0A084GK36_METID</name>
<dbReference type="GO" id="GO:0140359">
    <property type="term" value="F:ABC-type transporter activity"/>
    <property type="evidence" value="ECO:0007669"/>
    <property type="project" value="InterPro"/>
</dbReference>
<feature type="transmembrane region" description="Helical" evidence="8">
    <location>
        <begin position="313"/>
        <end position="331"/>
    </location>
</feature>
<feature type="transmembrane region" description="Helical" evidence="8">
    <location>
        <begin position="187"/>
        <end position="211"/>
    </location>
</feature>
<dbReference type="PANTHER" id="PTHR30294:SF38">
    <property type="entry name" value="TRANSPORT PERMEASE PROTEIN"/>
    <property type="match status" value="1"/>
</dbReference>
<reference evidence="10 11" key="1">
    <citation type="journal article" date="2005" name="Int. J. Syst. Evol. Microbiol.">
        <title>Bacillus cibi sp. nov., isolated from jeotgal, a traditional Korean fermented seafood.</title>
        <authorList>
            <person name="Yoon J.H."/>
            <person name="Lee C.H."/>
            <person name="Oh T.K."/>
        </authorList>
    </citation>
    <scope>NUCLEOTIDE SEQUENCE [LARGE SCALE GENOMIC DNA]</scope>
    <source>
        <strain evidence="10 11">DSM 16189</strain>
    </source>
</reference>
<evidence type="ECO:0000256" key="4">
    <source>
        <dbReference type="ARBA" id="ARBA00022475"/>
    </source>
</evidence>
<comment type="subcellular location">
    <subcellularLocation>
        <location evidence="1">Cell membrane</location>
        <topology evidence="1">Multi-pass membrane protein</topology>
    </subcellularLocation>
</comment>
<gene>
    <name evidence="10" type="ORF">GS18_0218725</name>
</gene>
<evidence type="ECO:0000256" key="5">
    <source>
        <dbReference type="ARBA" id="ARBA00022692"/>
    </source>
</evidence>
<dbReference type="Proteomes" id="UP000028549">
    <property type="component" value="Unassembled WGS sequence"/>
</dbReference>
<sequence>MRVMAIVIRIIQQFFRDKRTLALMLVAPLFILTLMHFIFDSEAYTPKIGVHGAPEQLVAALEKNGAEVEEFSKNAGKDYIEEKDLDAFLGVDQGKQEILVEGSDPSVSKSVLGLIQKSAQPGQQGKADISYVHGSEEMSSFDYIGPVLIGVFIFFFVFLISGVSFLRERTSGTLDRIMATPLKRYELVLGYVIGFGIFTTFQAILISAFSISVLDMMMEGSYYYVLLITFLLAMTSLTLGTLLSAFAGNELQMFQFIPLIIVPQVFFSGLFKLETMAEWLQAISYAMPLKYGADALQDIMIRGNGWEQIANDVYVLLGFAVLFLVLNIFALKKVRRL</sequence>
<evidence type="ECO:0000256" key="3">
    <source>
        <dbReference type="ARBA" id="ARBA00022448"/>
    </source>
</evidence>
<evidence type="ECO:0000313" key="11">
    <source>
        <dbReference type="Proteomes" id="UP000028549"/>
    </source>
</evidence>
<keyword evidence="7 8" id="KW-0472">Membrane</keyword>
<dbReference type="InterPro" id="IPR013525">
    <property type="entry name" value="ABC2_TM"/>
</dbReference>
<keyword evidence="11" id="KW-1185">Reference proteome</keyword>
<proteinExistence type="inferred from homology"/>
<dbReference type="GO" id="GO:0005886">
    <property type="term" value="C:plasma membrane"/>
    <property type="evidence" value="ECO:0007669"/>
    <property type="project" value="UniProtKB-SubCell"/>
</dbReference>
<dbReference type="InterPro" id="IPR051449">
    <property type="entry name" value="ABC-2_transporter_component"/>
</dbReference>
<comment type="similarity">
    <text evidence="2">Belongs to the ABC-2 integral membrane protein family.</text>
</comment>
<dbReference type="EMBL" id="JNVC02000017">
    <property type="protein sequence ID" value="KEZ47698.1"/>
    <property type="molecule type" value="Genomic_DNA"/>
</dbReference>
<comment type="caution">
    <text evidence="10">The sequence shown here is derived from an EMBL/GenBank/DDBJ whole genome shotgun (WGS) entry which is preliminary data.</text>
</comment>
<keyword evidence="5 8" id="KW-0812">Transmembrane</keyword>
<dbReference type="Pfam" id="PF12698">
    <property type="entry name" value="ABC2_membrane_3"/>
    <property type="match status" value="1"/>
</dbReference>
<dbReference type="RefSeq" id="WP_029566322.1">
    <property type="nucleotide sequence ID" value="NZ_CP176757.1"/>
</dbReference>
<evidence type="ECO:0000259" key="9">
    <source>
        <dbReference type="PROSITE" id="PS51012"/>
    </source>
</evidence>